<evidence type="ECO:0000256" key="1">
    <source>
        <dbReference type="ARBA" id="ARBA00001933"/>
    </source>
</evidence>
<dbReference type="Pfam" id="PF00155">
    <property type="entry name" value="Aminotran_1_2"/>
    <property type="match status" value="1"/>
</dbReference>
<evidence type="ECO:0000256" key="2">
    <source>
        <dbReference type="ARBA" id="ARBA00007441"/>
    </source>
</evidence>
<dbReference type="PANTHER" id="PTHR42790:SF19">
    <property type="entry name" value="KYNURENINE_ALPHA-AMINOADIPATE AMINOTRANSFERASE, MITOCHONDRIAL"/>
    <property type="match status" value="1"/>
</dbReference>
<comment type="subunit">
    <text evidence="3">Homodimer.</text>
</comment>
<organism evidence="8 9">
    <name type="scientific">Deinococcus radiophilus</name>
    <dbReference type="NCBI Taxonomy" id="32062"/>
    <lineage>
        <taxon>Bacteria</taxon>
        <taxon>Thermotogati</taxon>
        <taxon>Deinococcota</taxon>
        <taxon>Deinococci</taxon>
        <taxon>Deinococcales</taxon>
        <taxon>Deinococcaceae</taxon>
        <taxon>Deinococcus</taxon>
    </lineage>
</organism>
<dbReference type="InterPro" id="IPR015422">
    <property type="entry name" value="PyrdxlP-dep_Trfase_small"/>
</dbReference>
<dbReference type="SUPFAM" id="SSF53383">
    <property type="entry name" value="PLP-dependent transferases"/>
    <property type="match status" value="1"/>
</dbReference>
<dbReference type="GO" id="GO:0008483">
    <property type="term" value="F:transaminase activity"/>
    <property type="evidence" value="ECO:0007669"/>
    <property type="project" value="UniProtKB-KW"/>
</dbReference>
<dbReference type="FunFam" id="3.40.640.10:FF:000053">
    <property type="entry name" value="Aminotransferase, class I"/>
    <property type="match status" value="1"/>
</dbReference>
<dbReference type="OrthoDB" id="9802328at2"/>
<evidence type="ECO:0000256" key="4">
    <source>
        <dbReference type="ARBA" id="ARBA00022576"/>
    </source>
</evidence>
<dbReference type="AlphaFoldDB" id="A0A3S0KHZ7"/>
<dbReference type="InterPro" id="IPR004839">
    <property type="entry name" value="Aminotransferase_I/II_large"/>
</dbReference>
<comment type="similarity">
    <text evidence="2">Belongs to the class-I pyridoxal-phosphate-dependent aminotransferase family.</text>
</comment>
<dbReference type="Gene3D" id="3.90.1150.10">
    <property type="entry name" value="Aspartate Aminotransferase, domain 1"/>
    <property type="match status" value="1"/>
</dbReference>
<keyword evidence="6" id="KW-0663">Pyridoxal phosphate</keyword>
<evidence type="ECO:0000259" key="7">
    <source>
        <dbReference type="Pfam" id="PF00155"/>
    </source>
</evidence>
<evidence type="ECO:0000256" key="6">
    <source>
        <dbReference type="ARBA" id="ARBA00022898"/>
    </source>
</evidence>
<dbReference type="EMBL" id="RXPE01000001">
    <property type="protein sequence ID" value="RTR30943.1"/>
    <property type="molecule type" value="Genomic_DNA"/>
</dbReference>
<name>A0A3S0KHZ7_9DEIO</name>
<comment type="cofactor">
    <cofactor evidence="1">
        <name>pyridoxal 5'-phosphate</name>
        <dbReference type="ChEBI" id="CHEBI:597326"/>
    </cofactor>
</comment>
<dbReference type="GO" id="GO:0030170">
    <property type="term" value="F:pyridoxal phosphate binding"/>
    <property type="evidence" value="ECO:0007669"/>
    <property type="project" value="InterPro"/>
</dbReference>
<feature type="domain" description="Aminotransferase class I/classII large" evidence="7">
    <location>
        <begin position="60"/>
        <end position="413"/>
    </location>
</feature>
<gene>
    <name evidence="8" type="ORF">EJ104_01480</name>
</gene>
<evidence type="ECO:0000313" key="8">
    <source>
        <dbReference type="EMBL" id="RTR30943.1"/>
    </source>
</evidence>
<keyword evidence="4 8" id="KW-0032">Aminotransferase</keyword>
<comment type="caution">
    <text evidence="8">The sequence shown here is derived from an EMBL/GenBank/DDBJ whole genome shotgun (WGS) entry which is preliminary data.</text>
</comment>
<dbReference type="Proteomes" id="UP000277766">
    <property type="component" value="Unassembled WGS sequence"/>
</dbReference>
<dbReference type="InterPro" id="IPR015424">
    <property type="entry name" value="PyrdxlP-dep_Trfase"/>
</dbReference>
<dbReference type="CDD" id="cd00609">
    <property type="entry name" value="AAT_like"/>
    <property type="match status" value="1"/>
</dbReference>
<keyword evidence="9" id="KW-1185">Reference proteome</keyword>
<dbReference type="InterPro" id="IPR050859">
    <property type="entry name" value="Class-I_PLP-dep_aminotransf"/>
</dbReference>
<accession>A0A3S0KHZ7</accession>
<proteinExistence type="inferred from homology"/>
<keyword evidence="5 8" id="KW-0808">Transferase</keyword>
<dbReference type="PANTHER" id="PTHR42790">
    <property type="entry name" value="AMINOTRANSFERASE"/>
    <property type="match status" value="1"/>
</dbReference>
<evidence type="ECO:0000256" key="5">
    <source>
        <dbReference type="ARBA" id="ARBA00022679"/>
    </source>
</evidence>
<evidence type="ECO:0000313" key="9">
    <source>
        <dbReference type="Proteomes" id="UP000277766"/>
    </source>
</evidence>
<reference evidence="8 9" key="1">
    <citation type="submission" date="2018-12" db="EMBL/GenBank/DDBJ databases">
        <title>Deinococcus radiophilus ATCC 27603 genome sequencing and assembly.</title>
        <authorList>
            <person name="Maclea K.S."/>
            <person name="Maynard C.R."/>
        </authorList>
    </citation>
    <scope>NUCLEOTIDE SEQUENCE [LARGE SCALE GENOMIC DNA]</scope>
    <source>
        <strain evidence="8 9">ATCC 27603</strain>
    </source>
</reference>
<dbReference type="RefSeq" id="WP_126350971.1">
    <property type="nucleotide sequence ID" value="NZ_CP086380.1"/>
</dbReference>
<dbReference type="Gene3D" id="3.40.640.10">
    <property type="entry name" value="Type I PLP-dependent aspartate aminotransferase-like (Major domain)"/>
    <property type="match status" value="1"/>
</dbReference>
<evidence type="ECO:0000256" key="3">
    <source>
        <dbReference type="ARBA" id="ARBA00011738"/>
    </source>
</evidence>
<dbReference type="InterPro" id="IPR015421">
    <property type="entry name" value="PyrdxlP-dep_Trfase_major"/>
</dbReference>
<dbReference type="GO" id="GO:1901605">
    <property type="term" value="P:alpha-amino acid metabolic process"/>
    <property type="evidence" value="ECO:0007669"/>
    <property type="project" value="TreeGrafter"/>
</dbReference>
<sequence>MSLSAPIQTRRPSSPGTPPFEAAFSAGMRDLDGTALRDMLRLAQVPGIVNFGGGLPAPELFPMQQIAQASTRALEKYGWRAVQYSTTEGFLPLREWLAEHTHLASPVTPDHIQIMTGGQQSLDLIAKILIDPGDTLLVETPTYMGAVQSFRPYRPNFAAVPTDEQGIDMDALAALLRDLAAQGRTPKFIYTIPNFQNPTGRTLSLERRQLLLDLTEQYGVLVVEDDPYGQLRFSGESLPSLAALMLERTGDDTDQSHVIYCSSFSKTLAPGLRDAWVQAAAPIIDRLVLAKQGADMCSPTLNQMIVTELLPLLPSQIARLRESYAGRAERMLRALGRELPSGVTYTVPQGGMFLWLTLPEAVDTAAMLPRAVENGVAYMIGACFHALGGGHHTMRLCYSNAGLEQIDQGVAALAQTIQTELER</sequence>
<protein>
    <submittedName>
        <fullName evidence="8">PLP-dependent aminotransferase family protein</fullName>
    </submittedName>
</protein>